<dbReference type="CDD" id="cd00064">
    <property type="entry name" value="FU"/>
    <property type="match status" value="1"/>
</dbReference>
<keyword evidence="4" id="KW-0964">Secreted</keyword>
<evidence type="ECO:0000313" key="10">
    <source>
        <dbReference type="Proteomes" id="UP000683925"/>
    </source>
</evidence>
<feature type="transmembrane region" description="Helical" evidence="8">
    <location>
        <begin position="2443"/>
        <end position="2464"/>
    </location>
</feature>
<evidence type="ECO:0000313" key="9">
    <source>
        <dbReference type="EMBL" id="CAD8157212.1"/>
    </source>
</evidence>
<dbReference type="EMBL" id="CAJJDP010000033">
    <property type="protein sequence ID" value="CAD8157212.1"/>
    <property type="molecule type" value="Genomic_DNA"/>
</dbReference>
<keyword evidence="10" id="KW-1185">Reference proteome</keyword>
<dbReference type="OrthoDB" id="77931at2759"/>
<dbReference type="GO" id="GO:0005576">
    <property type="term" value="C:extracellular region"/>
    <property type="evidence" value="ECO:0007669"/>
    <property type="project" value="UniProtKB-SubCell"/>
</dbReference>
<feature type="transmembrane region" description="Helical" evidence="8">
    <location>
        <begin position="2498"/>
        <end position="2516"/>
    </location>
</feature>
<dbReference type="PANTHER" id="PTHR11319:SF35">
    <property type="entry name" value="OUTER MEMBRANE PROTEIN PMPC-RELATED"/>
    <property type="match status" value="1"/>
</dbReference>
<organism evidence="9 10">
    <name type="scientific">Paramecium octaurelia</name>
    <dbReference type="NCBI Taxonomy" id="43137"/>
    <lineage>
        <taxon>Eukaryota</taxon>
        <taxon>Sar</taxon>
        <taxon>Alveolata</taxon>
        <taxon>Ciliophora</taxon>
        <taxon>Intramacronucleata</taxon>
        <taxon>Oligohymenophorea</taxon>
        <taxon>Peniculida</taxon>
        <taxon>Parameciidae</taxon>
        <taxon>Paramecium</taxon>
    </lineage>
</organism>
<evidence type="ECO:0000256" key="2">
    <source>
        <dbReference type="ARBA" id="ARBA00004442"/>
    </source>
</evidence>
<reference evidence="9" key="1">
    <citation type="submission" date="2021-01" db="EMBL/GenBank/DDBJ databases">
        <authorList>
            <consortium name="Genoscope - CEA"/>
            <person name="William W."/>
        </authorList>
    </citation>
    <scope>NUCLEOTIDE SEQUENCE</scope>
</reference>
<protein>
    <recommendedName>
        <fullName evidence="11">Transmembrane protein</fullName>
    </recommendedName>
</protein>
<evidence type="ECO:0008006" key="11">
    <source>
        <dbReference type="Google" id="ProtNLM"/>
    </source>
</evidence>
<keyword evidence="5" id="KW-0732">Signal</keyword>
<comment type="caution">
    <text evidence="9">The sequence shown here is derived from an EMBL/GenBank/DDBJ whole genome shotgun (WGS) entry which is preliminary data.</text>
</comment>
<feature type="transmembrane region" description="Helical" evidence="8">
    <location>
        <begin position="2721"/>
        <end position="2743"/>
    </location>
</feature>
<keyword evidence="7" id="KW-0998">Cell outer membrane</keyword>
<dbReference type="NCBIfam" id="TIGR01376">
    <property type="entry name" value="POMP_repeat"/>
    <property type="match status" value="1"/>
</dbReference>
<evidence type="ECO:0000256" key="4">
    <source>
        <dbReference type="ARBA" id="ARBA00022525"/>
    </source>
</evidence>
<dbReference type="Proteomes" id="UP000683925">
    <property type="component" value="Unassembled WGS sequence"/>
</dbReference>
<keyword evidence="8" id="KW-0812">Transmembrane</keyword>
<name>A0A8S1TZT3_PAROT</name>
<dbReference type="InterPro" id="IPR003368">
    <property type="entry name" value="POMP_repeat"/>
</dbReference>
<feature type="transmembrane region" description="Helical" evidence="8">
    <location>
        <begin position="2658"/>
        <end position="2677"/>
    </location>
</feature>
<proteinExistence type="predicted"/>
<dbReference type="OMA" id="IRRHICY"/>
<gene>
    <name evidence="9" type="ORF">POCTA_138.1.T0330201</name>
</gene>
<evidence type="ECO:0000256" key="8">
    <source>
        <dbReference type="SAM" id="Phobius"/>
    </source>
</evidence>
<feature type="transmembrane region" description="Helical" evidence="8">
    <location>
        <begin position="2537"/>
        <end position="2555"/>
    </location>
</feature>
<feature type="transmembrane region" description="Helical" evidence="8">
    <location>
        <begin position="2581"/>
        <end position="2609"/>
    </location>
</feature>
<evidence type="ECO:0000256" key="1">
    <source>
        <dbReference type="ARBA" id="ARBA00004196"/>
    </source>
</evidence>
<evidence type="ECO:0000256" key="3">
    <source>
        <dbReference type="ARBA" id="ARBA00004613"/>
    </source>
</evidence>
<keyword evidence="6 8" id="KW-0472">Membrane</keyword>
<accession>A0A8S1TZT3</accession>
<comment type="subcellular location">
    <subcellularLocation>
        <location evidence="1">Cell envelope</location>
    </subcellularLocation>
    <subcellularLocation>
        <location evidence="2">Cell outer membrane</location>
    </subcellularLocation>
    <subcellularLocation>
        <location evidence="3">Secreted</location>
    </subcellularLocation>
</comment>
<evidence type="ECO:0000256" key="7">
    <source>
        <dbReference type="ARBA" id="ARBA00023237"/>
    </source>
</evidence>
<dbReference type="PANTHER" id="PTHR11319">
    <property type="entry name" value="G PROTEIN-COUPLED RECEPTOR-RELATED"/>
    <property type="match status" value="1"/>
</dbReference>
<dbReference type="InterPro" id="IPR006212">
    <property type="entry name" value="Furin_repeat"/>
</dbReference>
<evidence type="ECO:0000256" key="6">
    <source>
        <dbReference type="ARBA" id="ARBA00023136"/>
    </source>
</evidence>
<evidence type="ECO:0000256" key="5">
    <source>
        <dbReference type="ARBA" id="ARBA00022729"/>
    </source>
</evidence>
<sequence length="2843" mass="331064">MRGVTLILIIYRALQICAYYIYILNDDNQIVTQELQINLDNFEIDSFFGYGVWSRYAPLGDIAQIGTIGILDSNCFHLHNAVSKSTQDLNLIVYDCLNYETQTIVRKIQFVTIDENWHKFELQLDNQNFEYVWHYFQITQWPKQKRFELLIIQYPQIKLQQLVEDILYPYKDTNLILTFGGGLQIISQNTIQILDGISQFSFYPGTFLLYPLSFDINHTPPDLVISTIQFRAQCFCISNWQTYLQDQVLTQLDKIQFTSQNPNCNTFSLTTWIKITNVHKTSQDFLYQIMKLSANFEIPQLVDDNLAAFQLFYKITEDKTQLIYTTYSYTFPLVSLNFQDDPFLIKKEFDLTNDFTLWHFVQAILSDNQLSVSIIFYGNFIHYEYKSVTTVNQFHLLKFKLQYGNLLQNSNDYLSVSFVNTYFSNCFVDFMLPEAHCHNSCEDCDGPTSSNCLSCYAESNRIFKPAQKSCVCPYNTIDDQQCKDFQSYNALLVQDNSNDQKCLQGYFQLEEKCVKCPSIISSKAITCLECYQFPQTWANNASCKTSSFNNLQGTVTEYLQTAQLNYIYDGDDLIPRYGSDSVELNEDVIDEFELASKQFRNFCFQDDSLQTPQKDKGQCYNCAIKGCIDCLITTLQTKCFKCDYYTNLEDGICKGKPLPGQTFFQICRSPYYLTSTYQCILCGIENCQYCFEYLSNDLTQCTLYKQFQSFNIDDSFHIGCALCKDGFIFDFTTGVCNYQKPQIFNCLRSYINLQGQEICTLSKEDNFNVAPEIINCNKYILNCKQCLQTPSKVIKCILCEDGYSTSVSTGQCDKCSIEHAKICIEGDYHLKDEWVQLIQSFLMQFLPNQYLYPKPEMDLLRIQFAFECYPNYKPNYSGDCIKYCDPDCLQCAQTQEFPYFFYCVQCPLNYYKLPIISSESGNCMQCPQLCQLCQSRTEQEIKNINPYFIVTDELTKYTYKCLQKAPDNNIVIDPYSSIAKYCENSICTSDIQYEFNIDCDNSQFILQQQFPEYYGTQIQLDYINQLGGSKLTIVFNFLLISEWFCQLSTESILENSFKQKIFSLQKVQVKLIGNDQSNKAFTNRLVIQNFDIVQILNMSIFTSTDEYIYTYLSFENYQDPIDLIITNTTFYGNIDLIAKYEMKSTKSGDCIFNNVNFMYLNLNNSLLYQHAKGNYKNQIQFTNIVILNSVFHNSVLFQFVDSQQDIRFKFIYFVDCKFYNSTIFNFQSSTDDQINIYIDQVSLINNEINFTTFVQNTYQSSISIRNILFSQNKVYNSRVLILTNNLLIQNTLFDFNKLIDSSFLFYHSQQRKLKDIQIQTLKILINEFTNSSVINLQSIDINDNVQVTMSNLELYKNIRNLNSEQLYLFILTCSQIVIQDCVIAASKNMQHFKLYDTQSIMIENMNYLNEVQSKQVPLSIECDNSEDKYSQLIYISGFYKLVIQKIFIQSQFTIDYSFVHIISNILYQPHVQEIIEIKDVVFQGNILLKQHLGSIFSSLLIYSEKSQEIRVENITFEENFFNEQIDDPSQTSAGLLFINSQQSSVFINNITCLSNALTNSSNSFIFINSISVQIQYITIKNHNNLNYQIWEKYYTIPPSSQNNQEEINLIISSLYTIQSKGGAMSLTSSNINIALGQFTQVTSQSSSIFDIKTQGLGIVQLNQLYINQAEVDLVSTTETQGCISIYSKNSQLNLQIKNVQFYNVFNRQSSSIFSIIPSQKYNKIDINDVILENCLSLNNQFMKIEFSLQKQDQNLVTIQNLLISQNYQHWKEYFNKLNPISLSEINKVVVDNALINLNGCQLLINRLISEGIFISPILKIVDSQSVQIKNCKINSIQTFYSFNIFYLGQTKIVRNSLFLEDVEIKNVTILQLKDESSPLFENFQIKFNVEKCSILRSSSLTQTSSSESFQSILQYLNYNISSQGSLIYIQSISNENSIILRVFSLIKNNYSRKLNGLIYFDISGFQILKIVEVNCIQNKIDSFGCLNFIANKNLENKIQLMNSKFILNSGMYGSAIYAKQVIIFIKHCQFLQNIAREQGGAIYFENCSNNFRIIHCLILDNYAKEGGGIYFNGINQINKNNINDSLIKLNIAEKFTDNIVEQPHHLALIINSFEMLSSQERIENQTTNVLQLNSYKTIEQGQLLKTNQLYLPSNQQILSFKLFNQNQQGFLSYFYEFSLEFQNSINEKVTNFQNFTCNLQTMTQTQSNKKISDPLPIQVLPYDLNINSYDLKLLSFTFDPYQNADELLLVSINCSTQLNVLKYIFTAKTYKCQLGEFYVSNGCQVCQPTQGFYSVTYNATKCSIFDKTKFQNITSNKIQLLEGFWRPNILSDQTEQCVVGEQETAFVQQATQVVYVRSVTITIFKEMDPILEFCRVHHVHNAFIFYLVYYLFFCPQGILQILLTLRSIDRTNQLFSSLKLKQKFGKILFKLNQDHESILIKMLLNYLWIFSIIFSFNITFSFSFDFVDQTCNTSFFMANSLDCYLIQIYNTEVNYSRIITQFILIFIQQLIIFGGFQVHSIATKTKFNNSILSNTALYLYLSNFAAIIKQFFSLLSKRTISNMEYIQGNVSLEFNTQSHYLWIYFFILPGLTFIGCFIPFILFFLMFLMRKKLDVIKIRRHICYMFNEYNDESFFWEFVKIWKKTILIGILTYFESNIFLKATLIGLCLLFYQLLAFKIKPYIIKSLNLLDISTDQICSITIFLAAVKYVSEQQENQAQQVLLQILISILCIKLCYPFIYDIFRVYYKKYKIKYLNQLIKIMKFIKPNSYFHNYLNQQLVEWKDKEVQLQKNFSKLKQYLFNVSKPQSEQKNFQSILSPSITLRNRLVSKENETKRFLIQEKE</sequence>
<feature type="transmembrane region" description="Helical" evidence="8">
    <location>
        <begin position="2383"/>
        <end position="2405"/>
    </location>
</feature>
<keyword evidence="8" id="KW-1133">Transmembrane helix</keyword>